<dbReference type="InterPro" id="IPR006439">
    <property type="entry name" value="HAD-SF_hydro_IA"/>
</dbReference>
<evidence type="ECO:0000313" key="1">
    <source>
        <dbReference type="EMBL" id="KEO59967.1"/>
    </source>
</evidence>
<dbReference type="PRINTS" id="PR00413">
    <property type="entry name" value="HADHALOGNASE"/>
</dbReference>
<dbReference type="Proteomes" id="UP000027471">
    <property type="component" value="Unassembled WGS sequence"/>
</dbReference>
<dbReference type="InterPro" id="IPR023198">
    <property type="entry name" value="PGP-like_dom2"/>
</dbReference>
<dbReference type="SUPFAM" id="SSF56784">
    <property type="entry name" value="HAD-like"/>
    <property type="match status" value="1"/>
</dbReference>
<dbReference type="Pfam" id="PF00702">
    <property type="entry name" value="Hydrolase"/>
    <property type="match status" value="1"/>
</dbReference>
<dbReference type="PANTHER" id="PTHR18901">
    <property type="entry name" value="2-DEOXYGLUCOSE-6-PHOSPHATE PHOSPHATASE 2"/>
    <property type="match status" value="1"/>
</dbReference>
<name>A0A074KEH5_9RHOB</name>
<dbReference type="PANTHER" id="PTHR18901:SF38">
    <property type="entry name" value="PSEUDOURIDINE-5'-PHOSPHATASE"/>
    <property type="match status" value="1"/>
</dbReference>
<evidence type="ECO:0000313" key="2">
    <source>
        <dbReference type="Proteomes" id="UP000027471"/>
    </source>
</evidence>
<accession>A0A074KEH5</accession>
<dbReference type="SFLD" id="SFLDG01129">
    <property type="entry name" value="C1.5:_HAD__Beta-PGM__Phosphata"/>
    <property type="match status" value="1"/>
</dbReference>
<protein>
    <recommendedName>
        <fullName evidence="3">Hydrolase</fullName>
    </recommendedName>
</protein>
<dbReference type="RefSeq" id="WP_038130672.1">
    <property type="nucleotide sequence ID" value="NZ_AUNB01000026.1"/>
</dbReference>
<dbReference type="SFLD" id="SFLDG01135">
    <property type="entry name" value="C1.5.6:_HAD__Beta-PGM__Phospha"/>
    <property type="match status" value="1"/>
</dbReference>
<evidence type="ECO:0008006" key="3">
    <source>
        <dbReference type="Google" id="ProtNLM"/>
    </source>
</evidence>
<dbReference type="Gene3D" id="1.10.150.240">
    <property type="entry name" value="Putative phosphatase, domain 2"/>
    <property type="match status" value="1"/>
</dbReference>
<dbReference type="AlphaFoldDB" id="A0A074KEH5"/>
<dbReference type="InterPro" id="IPR036412">
    <property type="entry name" value="HAD-like_sf"/>
</dbReference>
<dbReference type="EMBL" id="AUNB01000026">
    <property type="protein sequence ID" value="KEO59967.1"/>
    <property type="molecule type" value="Genomic_DNA"/>
</dbReference>
<dbReference type="NCBIfam" id="TIGR01509">
    <property type="entry name" value="HAD-SF-IA-v3"/>
    <property type="match status" value="1"/>
</dbReference>
<dbReference type="OrthoDB" id="9797743at2"/>
<reference evidence="1 2" key="1">
    <citation type="journal article" date="2015" name="Antonie Van Leeuwenhoek">
        <title>Thioclava indica sp. nov., isolated from surface seawater of the Indian Ocean.</title>
        <authorList>
            <person name="Liu Y."/>
            <person name="Lai Q."/>
            <person name="Du J."/>
            <person name="Xu H."/>
            <person name="Jiang L."/>
            <person name="Shao Z."/>
        </authorList>
    </citation>
    <scope>NUCLEOTIDE SEQUENCE [LARGE SCALE GENOMIC DNA]</scope>
    <source>
        <strain evidence="1 2">DT23-4</strain>
    </source>
</reference>
<dbReference type="InterPro" id="IPR023214">
    <property type="entry name" value="HAD_sf"/>
</dbReference>
<dbReference type="STRING" id="1353528.DT23_15180"/>
<dbReference type="Gene3D" id="3.40.50.1000">
    <property type="entry name" value="HAD superfamily/HAD-like"/>
    <property type="match status" value="1"/>
</dbReference>
<sequence>MNVQAVLFDCDGVLVDSEPATFDLLGEELAAHGLSMSHDEMERMFIGGTIEGVARQAREMGATLPDDWVESYYIRLYARLREGVALMPGIADLLDRLDAAGIAYAVGSNGRMAKMEATLGQYPDIKARLEGRLFSGQDMGCPKPAPDLYLHAARAVGADPTACVVIEDSATGARAAKNAGMRCLGYAPQGANPRLAAEGAELFTDMAQVPKLIGLG</sequence>
<gene>
    <name evidence="1" type="ORF">DT23_15180</name>
</gene>
<dbReference type="SFLD" id="SFLDS00003">
    <property type="entry name" value="Haloacid_Dehalogenase"/>
    <property type="match status" value="1"/>
</dbReference>
<comment type="caution">
    <text evidence="1">The sequence shown here is derived from an EMBL/GenBank/DDBJ whole genome shotgun (WGS) entry which is preliminary data.</text>
</comment>
<proteinExistence type="predicted"/>
<keyword evidence="2" id="KW-1185">Reference proteome</keyword>
<organism evidence="1 2">
    <name type="scientific">Thioclava indica</name>
    <dbReference type="NCBI Taxonomy" id="1353528"/>
    <lineage>
        <taxon>Bacteria</taxon>
        <taxon>Pseudomonadati</taxon>
        <taxon>Pseudomonadota</taxon>
        <taxon>Alphaproteobacteria</taxon>
        <taxon>Rhodobacterales</taxon>
        <taxon>Paracoccaceae</taxon>
        <taxon>Thioclava</taxon>
    </lineage>
</organism>
<dbReference type="eggNOG" id="COG0637">
    <property type="taxonomic scope" value="Bacteria"/>
</dbReference>